<dbReference type="GO" id="GO:0043161">
    <property type="term" value="P:proteasome-mediated ubiquitin-dependent protein catabolic process"/>
    <property type="evidence" value="ECO:0007669"/>
    <property type="project" value="InterPro"/>
</dbReference>
<gene>
    <name evidence="13" type="ORF">CTheo_2122</name>
</gene>
<feature type="zinc finger region" description="RING-Gid-type" evidence="8">
    <location>
        <begin position="733"/>
        <end position="803"/>
    </location>
</feature>
<evidence type="ECO:0000256" key="9">
    <source>
        <dbReference type="SAM" id="MobiDB-lite"/>
    </source>
</evidence>
<feature type="compositionally biased region" description="Polar residues" evidence="9">
    <location>
        <begin position="95"/>
        <end position="107"/>
    </location>
</feature>
<protein>
    <submittedName>
        <fullName evidence="13">Macrophage erythroblast attacher isoform 1</fullName>
    </submittedName>
</protein>
<feature type="region of interest" description="Disordered" evidence="9">
    <location>
        <begin position="1"/>
        <end position="111"/>
    </location>
</feature>
<reference evidence="13 14" key="1">
    <citation type="journal article" date="2019" name="Fungal Biol. Biotechnol.">
        <title>Draft genome sequence of fastidious pathogen Ceratobasidium theobromae, which causes vascular-streak dieback in Theobroma cacao.</title>
        <authorList>
            <person name="Ali S.S."/>
            <person name="Asman A."/>
            <person name="Shao J."/>
            <person name="Firmansyah A.P."/>
            <person name="Susilo A.W."/>
            <person name="Rosmana A."/>
            <person name="McMahon P."/>
            <person name="Junaid M."/>
            <person name="Guest D."/>
            <person name="Kheng T.Y."/>
            <person name="Meinhardt L.W."/>
            <person name="Bailey B.A."/>
        </authorList>
    </citation>
    <scope>NUCLEOTIDE SEQUENCE [LARGE SCALE GENOMIC DNA]</scope>
    <source>
        <strain evidence="13 14">CT2</strain>
    </source>
</reference>
<dbReference type="SMART" id="SM00757">
    <property type="entry name" value="CRA"/>
    <property type="match status" value="1"/>
</dbReference>
<evidence type="ECO:0000313" key="13">
    <source>
        <dbReference type="EMBL" id="KAB5594491.1"/>
    </source>
</evidence>
<evidence type="ECO:0000256" key="8">
    <source>
        <dbReference type="PROSITE-ProRule" id="PRU01215"/>
    </source>
</evidence>
<comment type="similarity">
    <text evidence="2">Belongs to the FYV10 family.</text>
</comment>
<dbReference type="InterPro" id="IPR000679">
    <property type="entry name" value="Znf_GATA"/>
</dbReference>
<dbReference type="PROSITE" id="PS51867">
    <property type="entry name" value="ZF_RING_GID"/>
    <property type="match status" value="1"/>
</dbReference>
<keyword evidence="3" id="KW-0963">Cytoplasm</keyword>
<feature type="domain" description="RING-Gid-type" evidence="12">
    <location>
        <begin position="733"/>
        <end position="803"/>
    </location>
</feature>
<dbReference type="GO" id="GO:0061630">
    <property type="term" value="F:ubiquitin protein ligase activity"/>
    <property type="evidence" value="ECO:0007669"/>
    <property type="project" value="InterPro"/>
</dbReference>
<dbReference type="InterPro" id="IPR045098">
    <property type="entry name" value="Fyv10_fam"/>
</dbReference>
<comment type="subcellular location">
    <subcellularLocation>
        <location evidence="1">Cytoplasm</location>
    </subcellularLocation>
</comment>
<dbReference type="PROSITE" id="PS50114">
    <property type="entry name" value="GATA_ZN_FINGER_2"/>
    <property type="match status" value="1"/>
</dbReference>
<dbReference type="AlphaFoldDB" id="A0A5N5QSG0"/>
<evidence type="ECO:0000259" key="11">
    <source>
        <dbReference type="PROSITE" id="PS50897"/>
    </source>
</evidence>
<feature type="compositionally biased region" description="Polar residues" evidence="9">
    <location>
        <begin position="78"/>
        <end position="87"/>
    </location>
</feature>
<dbReference type="Gene3D" id="3.30.50.10">
    <property type="entry name" value="Erythroid Transcription Factor GATA-1, subunit A"/>
    <property type="match status" value="1"/>
</dbReference>
<dbReference type="GO" id="GO:0005737">
    <property type="term" value="C:cytoplasm"/>
    <property type="evidence" value="ECO:0007669"/>
    <property type="project" value="UniProtKB-SubCell"/>
</dbReference>
<dbReference type="SUPFAM" id="SSF57850">
    <property type="entry name" value="RING/U-box"/>
    <property type="match status" value="1"/>
</dbReference>
<dbReference type="InterPro" id="IPR013088">
    <property type="entry name" value="Znf_NHR/GATA"/>
</dbReference>
<dbReference type="GO" id="GO:0006355">
    <property type="term" value="P:regulation of DNA-templated transcription"/>
    <property type="evidence" value="ECO:0007669"/>
    <property type="project" value="InterPro"/>
</dbReference>
<feature type="compositionally biased region" description="Low complexity" evidence="9">
    <location>
        <begin position="154"/>
        <end position="169"/>
    </location>
</feature>
<dbReference type="OrthoDB" id="1933455at2759"/>
<organism evidence="13 14">
    <name type="scientific">Ceratobasidium theobromae</name>
    <dbReference type="NCBI Taxonomy" id="1582974"/>
    <lineage>
        <taxon>Eukaryota</taxon>
        <taxon>Fungi</taxon>
        <taxon>Dikarya</taxon>
        <taxon>Basidiomycota</taxon>
        <taxon>Agaricomycotina</taxon>
        <taxon>Agaricomycetes</taxon>
        <taxon>Cantharellales</taxon>
        <taxon>Ceratobasidiaceae</taxon>
        <taxon>Ceratobasidium</taxon>
    </lineage>
</organism>
<keyword evidence="5 7" id="KW-0863">Zinc-finger</keyword>
<dbReference type="GO" id="GO:0043565">
    <property type="term" value="F:sequence-specific DNA binding"/>
    <property type="evidence" value="ECO:0007669"/>
    <property type="project" value="InterPro"/>
</dbReference>
<dbReference type="EMBL" id="SSOP01000020">
    <property type="protein sequence ID" value="KAB5594491.1"/>
    <property type="molecule type" value="Genomic_DNA"/>
</dbReference>
<evidence type="ECO:0000256" key="6">
    <source>
        <dbReference type="ARBA" id="ARBA00022833"/>
    </source>
</evidence>
<feature type="compositionally biased region" description="Low complexity" evidence="9">
    <location>
        <begin position="68"/>
        <end position="77"/>
    </location>
</feature>
<evidence type="ECO:0000256" key="1">
    <source>
        <dbReference type="ARBA" id="ARBA00004496"/>
    </source>
</evidence>
<feature type="compositionally biased region" description="Polar residues" evidence="9">
    <location>
        <begin position="25"/>
        <end position="47"/>
    </location>
</feature>
<feature type="region of interest" description="Disordered" evidence="9">
    <location>
        <begin position="336"/>
        <end position="414"/>
    </location>
</feature>
<accession>A0A5N5QSG0</accession>
<evidence type="ECO:0000256" key="3">
    <source>
        <dbReference type="ARBA" id="ARBA00022490"/>
    </source>
</evidence>
<evidence type="ECO:0000256" key="2">
    <source>
        <dbReference type="ARBA" id="ARBA00010615"/>
    </source>
</evidence>
<comment type="caution">
    <text evidence="13">The sequence shown here is derived from an EMBL/GenBank/DDBJ whole genome shotgun (WGS) entry which is preliminary data.</text>
</comment>
<dbReference type="GO" id="GO:0034657">
    <property type="term" value="C:GID complex"/>
    <property type="evidence" value="ECO:0007669"/>
    <property type="project" value="TreeGrafter"/>
</dbReference>
<evidence type="ECO:0000259" key="10">
    <source>
        <dbReference type="PROSITE" id="PS50114"/>
    </source>
</evidence>
<dbReference type="PANTHER" id="PTHR12170">
    <property type="entry name" value="MACROPHAGE ERYTHROBLAST ATTACHER-RELATED"/>
    <property type="match status" value="1"/>
</dbReference>
<dbReference type="SMART" id="SM00401">
    <property type="entry name" value="ZnF_GATA"/>
    <property type="match status" value="1"/>
</dbReference>
<feature type="region of interest" description="Disordered" evidence="9">
    <location>
        <begin position="150"/>
        <end position="178"/>
    </location>
</feature>
<dbReference type="PROSITE" id="PS00344">
    <property type="entry name" value="GATA_ZN_FINGER_1"/>
    <property type="match status" value="1"/>
</dbReference>
<dbReference type="InterPro" id="IPR024964">
    <property type="entry name" value="CTLH/CRA"/>
</dbReference>
<evidence type="ECO:0000313" key="14">
    <source>
        <dbReference type="Proteomes" id="UP000383932"/>
    </source>
</evidence>
<dbReference type="PANTHER" id="PTHR12170:SF2">
    <property type="entry name" value="E3 UBIQUITIN-PROTEIN TRANSFERASE MAEA"/>
    <property type="match status" value="1"/>
</dbReference>
<keyword evidence="6" id="KW-0862">Zinc</keyword>
<feature type="domain" description="CTLH" evidence="11">
    <location>
        <begin position="581"/>
        <end position="637"/>
    </location>
</feature>
<sequence length="818" mass="90877">MTPTSNELPGSSRPHEDEYPEAYSASPTNPTPSQHYVPSLPYSSQSVYYPPTVPYLQPVPQRGMTQAPYPYQPYSPSMTGSPATQLTEGARPATTYGSYSEQSQPTFDPNRGDPYYYSQSAGTPAPTLLTEGSYGHQYVPFRQTHLTLQYPETSQPSPSQPSPVSQSPQRLTSEGLVGEQHVWSTDEARYGSIATNYRHIITTVSQAPSPSTDSSGQSFDPPAVDDMLHLAVESLRHLDPSRAEQYAHPNEFNPQSIPSGAVAAEAPAEPVFVRYYEDGKTEGNPMRKKKRERKGVTQCANCQATSTPEWRRGPYGPRTLCNACGLVYAKNLKRRAREEGGFSAGESSRRPRSKGKARAVTEESEDDRGTEPGSDDTFQPTAGPSGTSGSAAVFPGSSMNVSREPSMINSSLKNPKATTMSVNTKVNIEGTILFEQPFLRVPHETLRKHFRNSQKHIEREFGAIQSASAELSKPRLGDRDLNEATKVLDGMIARVEGLKKRLLDIQTNHVAPTQSSFKERLDHLSVLENATTTDQPDYIRWTETRTDRWIIDWALRNSREETASTLAREKGLELLVDTELFAEIRKVEDALREQKCAVALAWCSENKAALKKMKNSLEFELRLQEYIEIVQQGKTAEAMAYLKKHLIAWYESHPQQCKQAATLLVYPPSMGMSTYKELYDPQRWSFLIRTFRHAVYALYNIPTTSLLALGLSAGLASLKLPACYDPAQRNVDCPVCDTDGLGILAKEVPWSHHVNSVIVCRITGKIMDEDNPPLCLPNGQVYSQKALKEQATRNNGQVTCPKTGQVFSYAQAKKMFIS</sequence>
<dbReference type="PROSITE" id="PS50897">
    <property type="entry name" value="CTLH"/>
    <property type="match status" value="1"/>
</dbReference>
<name>A0A5N5QSG0_9AGAM</name>
<keyword evidence="14" id="KW-1185">Reference proteome</keyword>
<evidence type="ECO:0000256" key="4">
    <source>
        <dbReference type="ARBA" id="ARBA00022723"/>
    </source>
</evidence>
<dbReference type="GO" id="GO:0005634">
    <property type="term" value="C:nucleus"/>
    <property type="evidence" value="ECO:0007669"/>
    <property type="project" value="TreeGrafter"/>
</dbReference>
<keyword evidence="4" id="KW-0479">Metal-binding</keyword>
<proteinExistence type="inferred from homology"/>
<dbReference type="SUPFAM" id="SSF57716">
    <property type="entry name" value="Glucocorticoid receptor-like (DNA-binding domain)"/>
    <property type="match status" value="1"/>
</dbReference>
<evidence type="ECO:0000256" key="5">
    <source>
        <dbReference type="ARBA" id="ARBA00022771"/>
    </source>
</evidence>
<dbReference type="Pfam" id="PF00320">
    <property type="entry name" value="GATA"/>
    <property type="match status" value="1"/>
</dbReference>
<dbReference type="Proteomes" id="UP000383932">
    <property type="component" value="Unassembled WGS sequence"/>
</dbReference>
<dbReference type="CDD" id="cd00202">
    <property type="entry name" value="ZnF_GATA"/>
    <property type="match status" value="1"/>
</dbReference>
<dbReference type="InterPro" id="IPR013144">
    <property type="entry name" value="CRA_dom"/>
</dbReference>
<feature type="domain" description="GATA-type" evidence="10">
    <location>
        <begin position="293"/>
        <end position="335"/>
    </location>
</feature>
<dbReference type="InterPro" id="IPR006595">
    <property type="entry name" value="CTLH_C"/>
</dbReference>
<feature type="compositionally biased region" description="Polar residues" evidence="9">
    <location>
        <begin position="376"/>
        <end position="390"/>
    </location>
</feature>
<dbReference type="CDD" id="cd16659">
    <property type="entry name" value="RING-Ubox_Emp"/>
    <property type="match status" value="1"/>
</dbReference>
<dbReference type="Pfam" id="PF10607">
    <property type="entry name" value="CTLH"/>
    <property type="match status" value="1"/>
</dbReference>
<evidence type="ECO:0000259" key="12">
    <source>
        <dbReference type="PROSITE" id="PS51867"/>
    </source>
</evidence>
<dbReference type="GO" id="GO:0008270">
    <property type="term" value="F:zinc ion binding"/>
    <property type="evidence" value="ECO:0007669"/>
    <property type="project" value="UniProtKB-KW"/>
</dbReference>
<dbReference type="InterPro" id="IPR044063">
    <property type="entry name" value="ZF_RING_GID"/>
</dbReference>
<evidence type="ECO:0000256" key="7">
    <source>
        <dbReference type="PROSITE-ProRule" id="PRU00094"/>
    </source>
</evidence>
<dbReference type="SMART" id="SM00668">
    <property type="entry name" value="CTLH"/>
    <property type="match status" value="1"/>
</dbReference>
<feature type="compositionally biased region" description="Polar residues" evidence="9">
    <location>
        <begin position="397"/>
        <end position="414"/>
    </location>
</feature>